<dbReference type="OrthoDB" id="978at2759"/>
<dbReference type="EMBL" id="LUGG01000007">
    <property type="protein sequence ID" value="OBZ73176.1"/>
    <property type="molecule type" value="Genomic_DNA"/>
</dbReference>
<feature type="compositionally biased region" description="Polar residues" evidence="1">
    <location>
        <begin position="113"/>
        <end position="122"/>
    </location>
</feature>
<reference evidence="2 3" key="1">
    <citation type="submission" date="2016-03" db="EMBL/GenBank/DDBJ databases">
        <title>Whole genome sequencing of Grifola frondosa 9006-11.</title>
        <authorList>
            <person name="Min B."/>
            <person name="Park H."/>
            <person name="Kim J.-G."/>
            <person name="Cho H."/>
            <person name="Oh Y.-L."/>
            <person name="Kong W.-S."/>
            <person name="Choi I.-G."/>
        </authorList>
    </citation>
    <scope>NUCLEOTIDE SEQUENCE [LARGE SCALE GENOMIC DNA]</scope>
    <source>
        <strain evidence="2 3">9006-11</strain>
    </source>
</reference>
<accession>A0A1C7MA12</accession>
<comment type="caution">
    <text evidence="2">The sequence shown here is derived from an EMBL/GenBank/DDBJ whole genome shotgun (WGS) entry which is preliminary data.</text>
</comment>
<evidence type="ECO:0000256" key="1">
    <source>
        <dbReference type="SAM" id="MobiDB-lite"/>
    </source>
</evidence>
<proteinExistence type="predicted"/>
<feature type="region of interest" description="Disordered" evidence="1">
    <location>
        <begin position="61"/>
        <end position="82"/>
    </location>
</feature>
<feature type="region of interest" description="Disordered" evidence="1">
    <location>
        <begin position="1"/>
        <end position="26"/>
    </location>
</feature>
<dbReference type="AlphaFoldDB" id="A0A1C7MA12"/>
<sequence>MSCTLAYVSSPPSAGPRQHPPPTTLPLADRALLAGLGYKDKLAASDRAIITKAEIFGHDLELDGTHRQDDEEQQQPPHADLNHNVGALRHEWVSEREVQRGSGSGTGAASMRVESTSVCWSR</sequence>
<organism evidence="2 3">
    <name type="scientific">Grifola frondosa</name>
    <name type="common">Maitake</name>
    <name type="synonym">Polyporus frondosus</name>
    <dbReference type="NCBI Taxonomy" id="5627"/>
    <lineage>
        <taxon>Eukaryota</taxon>
        <taxon>Fungi</taxon>
        <taxon>Dikarya</taxon>
        <taxon>Basidiomycota</taxon>
        <taxon>Agaricomycotina</taxon>
        <taxon>Agaricomycetes</taxon>
        <taxon>Polyporales</taxon>
        <taxon>Grifolaceae</taxon>
        <taxon>Grifola</taxon>
    </lineage>
</organism>
<gene>
    <name evidence="2" type="ORF">A0H81_06971</name>
</gene>
<keyword evidence="3" id="KW-1185">Reference proteome</keyword>
<dbReference type="Proteomes" id="UP000092993">
    <property type="component" value="Unassembled WGS sequence"/>
</dbReference>
<protein>
    <submittedName>
        <fullName evidence="2">Uncharacterized protein</fullName>
    </submittedName>
</protein>
<evidence type="ECO:0000313" key="3">
    <source>
        <dbReference type="Proteomes" id="UP000092993"/>
    </source>
</evidence>
<feature type="region of interest" description="Disordered" evidence="1">
    <location>
        <begin position="97"/>
        <end position="122"/>
    </location>
</feature>
<evidence type="ECO:0000313" key="2">
    <source>
        <dbReference type="EMBL" id="OBZ73176.1"/>
    </source>
</evidence>
<name>A0A1C7MA12_GRIFR</name>